<dbReference type="Proteomes" id="UP000546324">
    <property type="component" value="Unassembled WGS sequence"/>
</dbReference>
<dbReference type="AlphaFoldDB" id="A0A7X0KXB1"/>
<organism evidence="1 2">
    <name type="scientific">Actinomadura coerulea</name>
    <dbReference type="NCBI Taxonomy" id="46159"/>
    <lineage>
        <taxon>Bacteria</taxon>
        <taxon>Bacillati</taxon>
        <taxon>Actinomycetota</taxon>
        <taxon>Actinomycetes</taxon>
        <taxon>Streptosporangiales</taxon>
        <taxon>Thermomonosporaceae</taxon>
        <taxon>Actinomadura</taxon>
    </lineage>
</organism>
<gene>
    <name evidence="1" type="ORF">BKA00_001056</name>
</gene>
<accession>A0A7X0KXB1</accession>
<reference evidence="1 2" key="1">
    <citation type="submission" date="2020-08" db="EMBL/GenBank/DDBJ databases">
        <title>Sequencing the genomes of 1000 actinobacteria strains.</title>
        <authorList>
            <person name="Klenk H.-P."/>
        </authorList>
    </citation>
    <scope>NUCLEOTIDE SEQUENCE [LARGE SCALE GENOMIC DNA]</scope>
    <source>
        <strain evidence="1 2">DSM 43675</strain>
    </source>
</reference>
<dbReference type="EMBL" id="JACHMQ010000001">
    <property type="protein sequence ID" value="MBB6394142.1"/>
    <property type="molecule type" value="Genomic_DNA"/>
</dbReference>
<evidence type="ECO:0000313" key="1">
    <source>
        <dbReference type="EMBL" id="MBB6394142.1"/>
    </source>
</evidence>
<comment type="caution">
    <text evidence="1">The sequence shown here is derived from an EMBL/GenBank/DDBJ whole genome shotgun (WGS) entry which is preliminary data.</text>
</comment>
<protein>
    <submittedName>
        <fullName evidence="1">Uncharacterized protein</fullName>
    </submittedName>
</protein>
<name>A0A7X0KXB1_9ACTN</name>
<proteinExistence type="predicted"/>
<dbReference type="RefSeq" id="WP_185023841.1">
    <property type="nucleotide sequence ID" value="NZ_JACHMQ010000001.1"/>
</dbReference>
<keyword evidence="2" id="KW-1185">Reference proteome</keyword>
<sequence>MRIGWDEALVIAAAAHVRTIAALCPVAERDGMTSKGVNDGYLARPYIVYRSRGMRHTHPAARPASGSGQPVR</sequence>
<evidence type="ECO:0000313" key="2">
    <source>
        <dbReference type="Proteomes" id="UP000546324"/>
    </source>
</evidence>